<comment type="caution">
    <text evidence="2">The sequence shown here is derived from an EMBL/GenBank/DDBJ whole genome shotgun (WGS) entry which is preliminary data.</text>
</comment>
<dbReference type="Proteomes" id="UP001324427">
    <property type="component" value="Unassembled WGS sequence"/>
</dbReference>
<evidence type="ECO:0000256" key="1">
    <source>
        <dbReference type="SAM" id="MobiDB-lite"/>
    </source>
</evidence>
<dbReference type="PROSITE" id="PS51386">
    <property type="entry name" value="RINT1_TIP20"/>
    <property type="match status" value="1"/>
</dbReference>
<evidence type="ECO:0008006" key="4">
    <source>
        <dbReference type="Google" id="ProtNLM"/>
    </source>
</evidence>
<organism evidence="2 3">
    <name type="scientific">Oleoguttula mirabilis</name>
    <dbReference type="NCBI Taxonomy" id="1507867"/>
    <lineage>
        <taxon>Eukaryota</taxon>
        <taxon>Fungi</taxon>
        <taxon>Dikarya</taxon>
        <taxon>Ascomycota</taxon>
        <taxon>Pezizomycotina</taxon>
        <taxon>Dothideomycetes</taxon>
        <taxon>Dothideomycetidae</taxon>
        <taxon>Mycosphaerellales</taxon>
        <taxon>Teratosphaeriaceae</taxon>
        <taxon>Oleoguttula</taxon>
    </lineage>
</organism>
<dbReference type="GO" id="GO:0006888">
    <property type="term" value="P:endoplasmic reticulum to Golgi vesicle-mediated transport"/>
    <property type="evidence" value="ECO:0007669"/>
    <property type="project" value="InterPro"/>
</dbReference>
<evidence type="ECO:0000313" key="3">
    <source>
        <dbReference type="Proteomes" id="UP001324427"/>
    </source>
</evidence>
<dbReference type="GO" id="GO:0070939">
    <property type="term" value="C:Dsl1/NZR complex"/>
    <property type="evidence" value="ECO:0007669"/>
    <property type="project" value="InterPro"/>
</dbReference>
<dbReference type="Pfam" id="PF04437">
    <property type="entry name" value="RINT1_TIP1"/>
    <property type="match status" value="1"/>
</dbReference>
<dbReference type="AlphaFoldDB" id="A0AAV9JUW9"/>
<accession>A0AAV9JUW9</accession>
<dbReference type="InterPro" id="IPR042042">
    <property type="entry name" value="Tip20p_domB"/>
</dbReference>
<dbReference type="GO" id="GO:0060628">
    <property type="term" value="P:regulation of ER to Golgi vesicle-mediated transport"/>
    <property type="evidence" value="ECO:0007669"/>
    <property type="project" value="TreeGrafter"/>
</dbReference>
<sequence>MDVRVQDYLDDKLQSSADLETLDSLLETVKNQQDLLKRQLDDARRDHADAKRKSEQHHGSLRQKAQAFQKEQGDIDRRLLIVTQSETSDDAVQKFEASMERLRKLDVAAGYVELMKEVDALRTECIGQLGKSDEAALEPYRRLQHLVTSLQPLQEAAEGAAPHLLDHIVQQVQQLRRTIQTSFGEDLEKTLKKLNWPKALQTVPMALQKEWSTNVGRLIDLQKPELEDREHADDQRPPSDAPPVLLPLEVMVRPLEQRFTYHFSGNKPTNRLDKPEYFLQHTLDLISTYSDFTQNALQPLLLQRFRGTDLAFTPTYIDATSAFITALLPMLRRKLASFASQIDGQSQLLSHLVHEIISFDTTLQDTYTYAPVSPSVPWRGLSFYLLDTSGYFQKWLDVERDFAMSRYRSIVLSDEAGELDYDSVSADATKPTKMAIRVNDLLETITDRYKPLSSFSQKLRFLIDVQIAIFDLFHQRLQSSLEAYIAMTSSVGRTVHGLSKEEQAELQGVKGLDRLCRVFGSSEYLERAMRDWSDDVFFLELWDELQDRAKSRESISSKLGGLQEIQQKTSSAVGDDESERELDGALFDETAAAYHRLRVRSEGIIVETLTYNIREALRPYGRIATWASLSVTAAEGSVSAELDPTLRLLTDYFGFLSKAVGKVPLRRITRAVCHTIQSYIWDSVLTRHSFSTAGAAQLAADTHAVCALIDRYVGAGQAQAGMRKLLEGVTLIGLPVRGEIQRVQAGRSGADDDDEGAAWEEVDSDEDEGTVEKKQMGLFEVERLVFMDNDSARHALEQLGLDVLSESDARAVLERRVELSS</sequence>
<feature type="region of interest" description="Disordered" evidence="1">
    <location>
        <begin position="44"/>
        <end position="70"/>
    </location>
</feature>
<name>A0AAV9JUW9_9PEZI</name>
<dbReference type="Gene3D" id="1.20.58.670">
    <property type="entry name" value="Dsl1p vesicle tethering complex, Tip20p subunit, domain D"/>
    <property type="match status" value="1"/>
</dbReference>
<dbReference type="PANTHER" id="PTHR13520">
    <property type="entry name" value="RAD50-INTERACTING PROTEIN 1 RINT-1"/>
    <property type="match status" value="1"/>
</dbReference>
<dbReference type="InterPro" id="IPR042044">
    <property type="entry name" value="EXOC6PINT-1/Sec15/Tip20_C_dom2"/>
</dbReference>
<dbReference type="PANTHER" id="PTHR13520:SF0">
    <property type="entry name" value="RAD50-INTERACTING PROTEIN 1"/>
    <property type="match status" value="1"/>
</dbReference>
<proteinExistence type="predicted"/>
<dbReference type="EMBL" id="JAVFHQ010000005">
    <property type="protein sequence ID" value="KAK4549266.1"/>
    <property type="molecule type" value="Genomic_DNA"/>
</dbReference>
<dbReference type="GO" id="GO:0006890">
    <property type="term" value="P:retrograde vesicle-mediated transport, Golgi to endoplasmic reticulum"/>
    <property type="evidence" value="ECO:0007669"/>
    <property type="project" value="InterPro"/>
</dbReference>
<evidence type="ECO:0000313" key="2">
    <source>
        <dbReference type="EMBL" id="KAK4549266.1"/>
    </source>
</evidence>
<dbReference type="InterPro" id="IPR007528">
    <property type="entry name" value="RINT1_Tip20"/>
</dbReference>
<gene>
    <name evidence="2" type="ORF">LTR36_007725</name>
</gene>
<protein>
    <recommendedName>
        <fullName evidence="4">RAD50-interacting protein 1</fullName>
    </recommendedName>
</protein>
<reference evidence="2 3" key="1">
    <citation type="submission" date="2021-11" db="EMBL/GenBank/DDBJ databases">
        <title>Black yeast isolated from Biological Soil Crust.</title>
        <authorList>
            <person name="Kurbessoian T."/>
        </authorList>
    </citation>
    <scope>NUCLEOTIDE SEQUENCE [LARGE SCALE GENOMIC DNA]</scope>
    <source>
        <strain evidence="2 3">CCFEE 5522</strain>
    </source>
</reference>
<keyword evidence="3" id="KW-1185">Reference proteome</keyword>
<feature type="compositionally biased region" description="Basic and acidic residues" evidence="1">
    <location>
        <begin position="44"/>
        <end position="58"/>
    </location>
</feature>
<dbReference type="Gene3D" id="1.20.58.1420">
    <property type="entry name" value="Dsl1p vesicle tethering complex, Tip20p subunit, domain B"/>
    <property type="match status" value="1"/>
</dbReference>